<evidence type="ECO:0000313" key="1">
    <source>
        <dbReference type="EMBL" id="AVO50831.1"/>
    </source>
</evidence>
<sequence>MTQYVKTPANPAGRERQRLAFEHLLAAFDASAHQPPLERWLYLEAAHVIGQNRLALHWRAHWRMLAFARQLRDGFETRGQWARLGLTPLGHLVRRMPQGNTGRAIVPAFRAMVPSAAVRERISQALAAVGQGAEPAASDEIH</sequence>
<evidence type="ECO:0008006" key="3">
    <source>
        <dbReference type="Google" id="ProtNLM"/>
    </source>
</evidence>
<dbReference type="Pfam" id="PF12487">
    <property type="entry name" value="DUF3703"/>
    <property type="match status" value="1"/>
</dbReference>
<dbReference type="InterPro" id="IPR022172">
    <property type="entry name" value="DUF3703"/>
</dbReference>
<protein>
    <recommendedName>
        <fullName evidence="3">DUF3703 domain-containing protein</fullName>
    </recommendedName>
</protein>
<dbReference type="Proteomes" id="UP000237925">
    <property type="component" value="Chromosome"/>
</dbReference>
<evidence type="ECO:0000313" key="2">
    <source>
        <dbReference type="Proteomes" id="UP000237925"/>
    </source>
</evidence>
<gene>
    <name evidence="1" type="ORF">C6568_17555</name>
</gene>
<dbReference type="KEGG" id="mela:C6568_17555"/>
<keyword evidence="2" id="KW-1185">Reference proteome</keyword>
<reference evidence="1 2" key="1">
    <citation type="submission" date="2018-03" db="EMBL/GenBank/DDBJ databases">
        <title>Genome sequencing of Melaminivora sp.</title>
        <authorList>
            <person name="Kim S.-J."/>
            <person name="Heo J."/>
            <person name="Ahn J.-H."/>
            <person name="Kwon S.-W."/>
        </authorList>
    </citation>
    <scope>NUCLEOTIDE SEQUENCE [LARGE SCALE GENOMIC DNA]</scope>
    <source>
        <strain evidence="1 2">SC2-9</strain>
    </source>
</reference>
<accession>A0A2R3QGC7</accession>
<organism evidence="1 2">
    <name type="scientific">Melaminivora suipulveris</name>
    <dbReference type="NCBI Taxonomy" id="2109913"/>
    <lineage>
        <taxon>Bacteria</taxon>
        <taxon>Pseudomonadati</taxon>
        <taxon>Pseudomonadota</taxon>
        <taxon>Betaproteobacteria</taxon>
        <taxon>Burkholderiales</taxon>
        <taxon>Comamonadaceae</taxon>
        <taxon>Melaminivora</taxon>
    </lineage>
</organism>
<dbReference type="AlphaFoldDB" id="A0A2R3QGC7"/>
<dbReference type="RefSeq" id="WP_106685224.1">
    <property type="nucleotide sequence ID" value="NZ_CP027667.1"/>
</dbReference>
<dbReference type="OrthoDB" id="330101at2"/>
<dbReference type="EMBL" id="CP027667">
    <property type="protein sequence ID" value="AVO50831.1"/>
    <property type="molecule type" value="Genomic_DNA"/>
</dbReference>
<proteinExistence type="predicted"/>
<name>A0A2R3QGC7_9BURK</name>